<evidence type="ECO:0000313" key="6">
    <source>
        <dbReference type="Proteomes" id="UP000013750"/>
    </source>
</evidence>
<proteinExistence type="predicted"/>
<evidence type="ECO:0000313" key="4">
    <source>
        <dbReference type="EMBL" id="EOI58930.1"/>
    </source>
</evidence>
<dbReference type="EMBL" id="AJDQ01000002">
    <property type="protein sequence ID" value="EOI58930.1"/>
    <property type="molecule type" value="Genomic_DNA"/>
</dbReference>
<dbReference type="PANTHER" id="PTHR43800">
    <property type="entry name" value="PEPTIDYL-LYSINE N-ACETYLTRANSFERASE YJAB"/>
    <property type="match status" value="1"/>
</dbReference>
<dbReference type="Proteomes" id="UP000014160">
    <property type="component" value="Unassembled WGS sequence"/>
</dbReference>
<dbReference type="AlphaFoldDB" id="R2VM44"/>
<dbReference type="InterPro" id="IPR000182">
    <property type="entry name" value="GNAT_dom"/>
</dbReference>
<dbReference type="Gene3D" id="3.40.630.30">
    <property type="match status" value="1"/>
</dbReference>
<evidence type="ECO:0000256" key="1">
    <source>
        <dbReference type="ARBA" id="ARBA00022679"/>
    </source>
</evidence>
<dbReference type="PANTHER" id="PTHR43800:SF1">
    <property type="entry name" value="PEPTIDYL-LYSINE N-ACETYLTRANSFERASE YJAB"/>
    <property type="match status" value="1"/>
</dbReference>
<sequence>MIKQLNNLTENELTTLSDIWLKSNIDAHAFISEDYWLSNQAAVKEAFSQASIYAYYHEDTIVGFLGMMDDYIAGIFVLSAYRSLGIGTQLLNTVKSDHQQLTLAVYKKNAAALRFYQKNHFDSQEERLDPETNESEVLMSWQA</sequence>
<dbReference type="CDD" id="cd04301">
    <property type="entry name" value="NAT_SF"/>
    <property type="match status" value="1"/>
</dbReference>
<evidence type="ECO:0000256" key="2">
    <source>
        <dbReference type="ARBA" id="ARBA00023315"/>
    </source>
</evidence>
<name>R2VM44_9ENTE</name>
<dbReference type="eggNOG" id="COG0456">
    <property type="taxonomic scope" value="Bacteria"/>
</dbReference>
<dbReference type="RefSeq" id="WP_010778567.1">
    <property type="nucleotide sequence ID" value="NZ_ASWH01000002.1"/>
</dbReference>
<gene>
    <name evidence="5" type="ORF">I592_03331</name>
    <name evidence="4" type="ORF">UKC_00116</name>
</gene>
<dbReference type="HOGENOM" id="CLU_013985_21_2_9"/>
<accession>R2VM44</accession>
<dbReference type="Pfam" id="PF00583">
    <property type="entry name" value="Acetyltransf_1"/>
    <property type="match status" value="1"/>
</dbReference>
<evidence type="ECO:0000259" key="3">
    <source>
        <dbReference type="PROSITE" id="PS51186"/>
    </source>
</evidence>
<evidence type="ECO:0000313" key="7">
    <source>
        <dbReference type="Proteomes" id="UP000014160"/>
    </source>
</evidence>
<feature type="domain" description="N-acetyltransferase" evidence="3">
    <location>
        <begin position="14"/>
        <end position="143"/>
    </location>
</feature>
<comment type="caution">
    <text evidence="4">The sequence shown here is derived from an EMBL/GenBank/DDBJ whole genome shotgun (WGS) entry which is preliminary data.</text>
</comment>
<dbReference type="Proteomes" id="UP000013750">
    <property type="component" value="Unassembled WGS sequence"/>
</dbReference>
<dbReference type="OrthoDB" id="9789605at2"/>
<keyword evidence="7" id="KW-1185">Reference proteome</keyword>
<reference evidence="4 6" key="1">
    <citation type="submission" date="2013-02" db="EMBL/GenBank/DDBJ databases">
        <title>The Genome Sequence of Enterococcus gilvus ATCC BAA-350.</title>
        <authorList>
            <consortium name="The Broad Institute Genome Sequencing Platform"/>
            <consortium name="The Broad Institute Genome Sequencing Center for Infectious Disease"/>
            <person name="Earl A.M."/>
            <person name="Gilmore M.S."/>
            <person name="Lebreton F."/>
            <person name="Walker B."/>
            <person name="Young S.K."/>
            <person name="Zeng Q."/>
            <person name="Gargeya S."/>
            <person name="Fitzgerald M."/>
            <person name="Haas B."/>
            <person name="Abouelleil A."/>
            <person name="Alvarado L."/>
            <person name="Arachchi H.M."/>
            <person name="Berlin A.M."/>
            <person name="Chapman S.B."/>
            <person name="Dewar J."/>
            <person name="Goldberg J."/>
            <person name="Griggs A."/>
            <person name="Gujja S."/>
            <person name="Hansen M."/>
            <person name="Howarth C."/>
            <person name="Imamovic A."/>
            <person name="Larimer J."/>
            <person name="McCowan C."/>
            <person name="Murphy C."/>
            <person name="Neiman D."/>
            <person name="Pearson M."/>
            <person name="Priest M."/>
            <person name="Roberts A."/>
            <person name="Saif S."/>
            <person name="Shea T."/>
            <person name="Sisk P."/>
            <person name="Sykes S."/>
            <person name="Wortman J."/>
            <person name="Nusbaum C."/>
            <person name="Birren B."/>
        </authorList>
    </citation>
    <scope>NUCLEOTIDE SEQUENCE [LARGE SCALE GENOMIC DNA]</scope>
    <source>
        <strain evidence="4 6">ATCC BAA-350</strain>
    </source>
</reference>
<dbReference type="SUPFAM" id="SSF55729">
    <property type="entry name" value="Acyl-CoA N-acyltransferases (Nat)"/>
    <property type="match status" value="1"/>
</dbReference>
<dbReference type="EMBL" id="ASWH01000002">
    <property type="protein sequence ID" value="EOW79193.1"/>
    <property type="molecule type" value="Genomic_DNA"/>
</dbReference>
<organism evidence="4 6">
    <name type="scientific">Enterococcus gilvus ATCC BAA-350</name>
    <dbReference type="NCBI Taxonomy" id="1158614"/>
    <lineage>
        <taxon>Bacteria</taxon>
        <taxon>Bacillati</taxon>
        <taxon>Bacillota</taxon>
        <taxon>Bacilli</taxon>
        <taxon>Lactobacillales</taxon>
        <taxon>Enterococcaceae</taxon>
        <taxon>Enterococcus</taxon>
    </lineage>
</organism>
<dbReference type="PATRIC" id="fig|1158614.3.peg.101"/>
<protein>
    <recommendedName>
        <fullName evidence="3">N-acetyltransferase domain-containing protein</fullName>
    </recommendedName>
</protein>
<dbReference type="PROSITE" id="PS51186">
    <property type="entry name" value="GNAT"/>
    <property type="match status" value="1"/>
</dbReference>
<keyword evidence="2" id="KW-0012">Acyltransferase</keyword>
<dbReference type="InterPro" id="IPR016181">
    <property type="entry name" value="Acyl_CoA_acyltransferase"/>
</dbReference>
<reference evidence="5 7" key="2">
    <citation type="submission" date="2013-03" db="EMBL/GenBank/DDBJ databases">
        <title>The Genome Sequence of Enterococcus gilvus ATCC BAA-350 (PacBio/Illumina hybrid assembly).</title>
        <authorList>
            <consortium name="The Broad Institute Genomics Platform"/>
            <consortium name="The Broad Institute Genome Sequencing Center for Infectious Disease"/>
            <person name="Earl A."/>
            <person name="Russ C."/>
            <person name="Gilmore M."/>
            <person name="Surin D."/>
            <person name="Walker B."/>
            <person name="Young S."/>
            <person name="Zeng Q."/>
            <person name="Gargeya S."/>
            <person name="Fitzgerald M."/>
            <person name="Haas B."/>
            <person name="Abouelleil A."/>
            <person name="Allen A.W."/>
            <person name="Alvarado L."/>
            <person name="Arachchi H.M."/>
            <person name="Berlin A.M."/>
            <person name="Chapman S.B."/>
            <person name="Gainer-Dewar J."/>
            <person name="Goldberg J."/>
            <person name="Griggs A."/>
            <person name="Gujja S."/>
            <person name="Hansen M."/>
            <person name="Howarth C."/>
            <person name="Imamovic A."/>
            <person name="Ireland A."/>
            <person name="Larimer J."/>
            <person name="McCowan C."/>
            <person name="Murphy C."/>
            <person name="Pearson M."/>
            <person name="Poon T.W."/>
            <person name="Priest M."/>
            <person name="Roberts A."/>
            <person name="Saif S."/>
            <person name="Shea T."/>
            <person name="Sisk P."/>
            <person name="Sykes S."/>
            <person name="Wortman J."/>
            <person name="Nusbaum C."/>
            <person name="Birren B."/>
        </authorList>
    </citation>
    <scope>NUCLEOTIDE SEQUENCE [LARGE SCALE GENOMIC DNA]</scope>
    <source>
        <strain evidence="5 7">ATCC BAA-350</strain>
    </source>
</reference>
<dbReference type="GO" id="GO:0016747">
    <property type="term" value="F:acyltransferase activity, transferring groups other than amino-acyl groups"/>
    <property type="evidence" value="ECO:0007669"/>
    <property type="project" value="InterPro"/>
</dbReference>
<keyword evidence="1" id="KW-0808">Transferase</keyword>
<evidence type="ECO:0000313" key="5">
    <source>
        <dbReference type="EMBL" id="EOW79193.1"/>
    </source>
</evidence>